<accession>A0A8S4QM26</accession>
<comment type="caution">
    <text evidence="2">The sequence shown here is derived from an EMBL/GenBank/DDBJ whole genome shotgun (WGS) entry which is preliminary data.</text>
</comment>
<evidence type="ECO:0000256" key="1">
    <source>
        <dbReference type="SAM" id="MobiDB-lite"/>
    </source>
</evidence>
<feature type="non-terminal residue" evidence="2">
    <location>
        <position position="1"/>
    </location>
</feature>
<sequence>NYPGTNPNPKSYHQNGLERSPAEFCSESTRTVDTVDLEISVESFCDVLQYADDDRLEKTQ</sequence>
<gene>
    <name evidence="2" type="primary">jg24172</name>
    <name evidence="2" type="ORF">PAEG_LOCUS1825</name>
</gene>
<reference evidence="2" key="1">
    <citation type="submission" date="2022-03" db="EMBL/GenBank/DDBJ databases">
        <authorList>
            <person name="Lindestad O."/>
        </authorList>
    </citation>
    <scope>NUCLEOTIDE SEQUENCE</scope>
</reference>
<organism evidence="2 3">
    <name type="scientific">Pararge aegeria aegeria</name>
    <dbReference type="NCBI Taxonomy" id="348720"/>
    <lineage>
        <taxon>Eukaryota</taxon>
        <taxon>Metazoa</taxon>
        <taxon>Ecdysozoa</taxon>
        <taxon>Arthropoda</taxon>
        <taxon>Hexapoda</taxon>
        <taxon>Insecta</taxon>
        <taxon>Pterygota</taxon>
        <taxon>Neoptera</taxon>
        <taxon>Endopterygota</taxon>
        <taxon>Lepidoptera</taxon>
        <taxon>Glossata</taxon>
        <taxon>Ditrysia</taxon>
        <taxon>Papilionoidea</taxon>
        <taxon>Nymphalidae</taxon>
        <taxon>Satyrinae</taxon>
        <taxon>Satyrini</taxon>
        <taxon>Parargina</taxon>
        <taxon>Pararge</taxon>
    </lineage>
</organism>
<evidence type="ECO:0000313" key="2">
    <source>
        <dbReference type="EMBL" id="CAH2209426.1"/>
    </source>
</evidence>
<feature type="region of interest" description="Disordered" evidence="1">
    <location>
        <begin position="1"/>
        <end position="22"/>
    </location>
</feature>
<evidence type="ECO:0000313" key="3">
    <source>
        <dbReference type="Proteomes" id="UP000838756"/>
    </source>
</evidence>
<keyword evidence="3" id="KW-1185">Reference proteome</keyword>
<dbReference type="AlphaFoldDB" id="A0A8S4QM26"/>
<dbReference type="EMBL" id="CAKXAJ010005877">
    <property type="protein sequence ID" value="CAH2209426.1"/>
    <property type="molecule type" value="Genomic_DNA"/>
</dbReference>
<proteinExistence type="predicted"/>
<dbReference type="Proteomes" id="UP000838756">
    <property type="component" value="Unassembled WGS sequence"/>
</dbReference>
<protein>
    <submittedName>
        <fullName evidence="2">Jg24172 protein</fullName>
    </submittedName>
</protein>
<name>A0A8S4QM26_9NEOP</name>
<feature type="compositionally biased region" description="Polar residues" evidence="1">
    <location>
        <begin position="1"/>
        <end position="14"/>
    </location>
</feature>